<reference evidence="8 9" key="2">
    <citation type="journal article" date="2016" name="Genome Announc.">
        <title>Complete Genome Sequence of the Highly Virulent Aeromonas schubertii Strain WL1483, Isolated from Diseased Snakehead Fish (Channa argus) in China.</title>
        <authorList>
            <person name="Liu L."/>
            <person name="Li N."/>
            <person name="Zhang D."/>
            <person name="Fu X."/>
            <person name="Shi C."/>
            <person name="Lin Q."/>
            <person name="Hao G."/>
        </authorList>
    </citation>
    <scope>NUCLEOTIDE SEQUENCE [LARGE SCALE GENOMIC DNA]</scope>
    <source>
        <strain evidence="8 9">WL1483</strain>
    </source>
</reference>
<organism evidence="8 9">
    <name type="scientific">Aeromonas schubertii</name>
    <dbReference type="NCBI Taxonomy" id="652"/>
    <lineage>
        <taxon>Bacteria</taxon>
        <taxon>Pseudomonadati</taxon>
        <taxon>Pseudomonadota</taxon>
        <taxon>Gammaproteobacteria</taxon>
        <taxon>Aeromonadales</taxon>
        <taxon>Aeromonadaceae</taxon>
        <taxon>Aeromonas</taxon>
    </lineage>
</organism>
<dbReference type="RefSeq" id="WP_144431319.1">
    <property type="nucleotide sequence ID" value="NZ_CP013067.1"/>
</dbReference>
<dbReference type="InterPro" id="IPR013767">
    <property type="entry name" value="PAS_fold"/>
</dbReference>
<keyword evidence="3" id="KW-0805">Transcription regulation</keyword>
<proteinExistence type="predicted"/>
<dbReference type="InterPro" id="IPR027417">
    <property type="entry name" value="P-loop_NTPase"/>
</dbReference>
<keyword evidence="2" id="KW-0067">ATP-binding</keyword>
<evidence type="ECO:0000259" key="6">
    <source>
        <dbReference type="PROSITE" id="PS50045"/>
    </source>
</evidence>
<evidence type="ECO:0000313" key="8">
    <source>
        <dbReference type="EMBL" id="ALP40494.1"/>
    </source>
</evidence>
<evidence type="ECO:0000256" key="4">
    <source>
        <dbReference type="ARBA" id="ARBA00023125"/>
    </source>
</evidence>
<dbReference type="CDD" id="cd00130">
    <property type="entry name" value="PAS"/>
    <property type="match status" value="1"/>
</dbReference>
<dbReference type="Pfam" id="PF00989">
    <property type="entry name" value="PAS"/>
    <property type="match status" value="1"/>
</dbReference>
<dbReference type="InterPro" id="IPR000014">
    <property type="entry name" value="PAS"/>
</dbReference>
<feature type="domain" description="PAS" evidence="7">
    <location>
        <begin position="193"/>
        <end position="247"/>
    </location>
</feature>
<evidence type="ECO:0000256" key="5">
    <source>
        <dbReference type="ARBA" id="ARBA00023163"/>
    </source>
</evidence>
<dbReference type="Gene3D" id="1.10.10.60">
    <property type="entry name" value="Homeodomain-like"/>
    <property type="match status" value="1"/>
</dbReference>
<dbReference type="Proteomes" id="UP000058114">
    <property type="component" value="Chromosome"/>
</dbReference>
<feature type="domain" description="Sigma-54 factor interaction" evidence="6">
    <location>
        <begin position="314"/>
        <end position="533"/>
    </location>
</feature>
<dbReference type="SUPFAM" id="SSF52540">
    <property type="entry name" value="P-loop containing nucleoside triphosphate hydrolases"/>
    <property type="match status" value="1"/>
</dbReference>
<dbReference type="SUPFAM" id="SSF46689">
    <property type="entry name" value="Homeodomain-like"/>
    <property type="match status" value="1"/>
</dbReference>
<evidence type="ECO:0000256" key="2">
    <source>
        <dbReference type="ARBA" id="ARBA00022840"/>
    </source>
</evidence>
<dbReference type="GO" id="GO:0005524">
    <property type="term" value="F:ATP binding"/>
    <property type="evidence" value="ECO:0007669"/>
    <property type="project" value="UniProtKB-KW"/>
</dbReference>
<reference evidence="9" key="1">
    <citation type="submission" date="2015-10" db="EMBL/GenBank/DDBJ databases">
        <title>Complete Genome Sequence of Aeromonas schubertii strain WL1483.</title>
        <authorList>
            <person name="Liu L."/>
        </authorList>
    </citation>
    <scope>NUCLEOTIDE SEQUENCE [LARGE SCALE GENOMIC DNA]</scope>
    <source>
        <strain evidence="9">WL1483</strain>
    </source>
</reference>
<dbReference type="KEGG" id="asr:WL1483_1075"/>
<dbReference type="SUPFAM" id="SSF55785">
    <property type="entry name" value="PYP-like sensor domain (PAS domain)"/>
    <property type="match status" value="1"/>
</dbReference>
<dbReference type="Gene3D" id="3.30.450.40">
    <property type="match status" value="1"/>
</dbReference>
<dbReference type="InterPro" id="IPR009057">
    <property type="entry name" value="Homeodomain-like_sf"/>
</dbReference>
<protein>
    <submittedName>
        <fullName evidence="8">Transcriptional regulator</fullName>
    </submittedName>
</protein>
<keyword evidence="4" id="KW-0238">DNA-binding</keyword>
<dbReference type="AlphaFoldDB" id="A0A0S2SFJ8"/>
<dbReference type="InterPro" id="IPR058031">
    <property type="entry name" value="AAA_lid_NorR"/>
</dbReference>
<name>A0A0S2SFJ8_9GAMM</name>
<dbReference type="PANTHER" id="PTHR32071">
    <property type="entry name" value="TRANSCRIPTIONAL REGULATORY PROTEIN"/>
    <property type="match status" value="1"/>
</dbReference>
<sequence length="625" mass="69321">MNIYPQWLIASWQRCSLQSAPTPWQPPHQARGQTLQSMLQRKRDLVVTGEMALEDLYEYMEGRRCALLLTDESGCLLARVGHGEILAALGELGLLQGAFLSEGRLGSNAINLAGYLGTPLTLRGKEHFKEALHGWVGSAAPVFNPQGRLVAMLALYCPLEEAQPGDLALAVAAGRELANQLQMEGLMQESQRHLSELYALLEGMDDGVLAWDHQAKIRYLNRLAAERLGLDPARVLGQPLALYLRLPRRLELAIESDEPLSHVDLTLECEGRLLPVLLSLKRVPTPLGAHFIALLHPAERLEALWLRRQPPPILVADSQSMTRVLRLARQAAHGNGPVLLRGEPGSGKGALAAYLHQEGSQADGPLVTVDCQAIPATHLEQLLMGCGEEGLERPGKIEEAHGGTLLLEQIEHLTQPLQGALLHWLKSGRLQRFDSPRVLLPKCRLIATSTADLEEWVEQGGFGRQLLFALQGFELWLPPLRERIADLPRLIAQQLEQQGDPRRLSARARERLLAHPWPGNLTELHAVIEHARLRAEGESIEPEHLPSTLRHTRVETVEPPSLMTLAEQERRALLEAAALCQGRVQQMAERLGISRTTLWRRLKALDIDMSHYRDHSASPKRSAAS</sequence>
<evidence type="ECO:0000256" key="1">
    <source>
        <dbReference type="ARBA" id="ARBA00022741"/>
    </source>
</evidence>
<dbReference type="PATRIC" id="fig|652.5.peg.490"/>
<dbReference type="NCBIfam" id="NF008485">
    <property type="entry name" value="PRK11388.1"/>
    <property type="match status" value="1"/>
</dbReference>
<dbReference type="Gene3D" id="3.40.50.300">
    <property type="entry name" value="P-loop containing nucleotide triphosphate hydrolases"/>
    <property type="match status" value="1"/>
</dbReference>
<dbReference type="InterPro" id="IPR029016">
    <property type="entry name" value="GAF-like_dom_sf"/>
</dbReference>
<dbReference type="Gene3D" id="1.10.8.60">
    <property type="match status" value="1"/>
</dbReference>
<dbReference type="Pfam" id="PF25601">
    <property type="entry name" value="AAA_lid_14"/>
    <property type="match status" value="1"/>
</dbReference>
<dbReference type="InterPro" id="IPR002197">
    <property type="entry name" value="HTH_Fis"/>
</dbReference>
<evidence type="ECO:0000313" key="9">
    <source>
        <dbReference type="Proteomes" id="UP000058114"/>
    </source>
</evidence>
<dbReference type="GO" id="GO:0006355">
    <property type="term" value="P:regulation of DNA-templated transcription"/>
    <property type="evidence" value="ECO:0007669"/>
    <property type="project" value="InterPro"/>
</dbReference>
<evidence type="ECO:0000256" key="3">
    <source>
        <dbReference type="ARBA" id="ARBA00023015"/>
    </source>
</evidence>
<keyword evidence="5" id="KW-0804">Transcription</keyword>
<dbReference type="Gene3D" id="3.30.450.20">
    <property type="entry name" value="PAS domain"/>
    <property type="match status" value="1"/>
</dbReference>
<dbReference type="Pfam" id="PF00158">
    <property type="entry name" value="Sigma54_activat"/>
    <property type="match status" value="1"/>
</dbReference>
<dbReference type="PROSITE" id="PS50045">
    <property type="entry name" value="SIGMA54_INTERACT_4"/>
    <property type="match status" value="1"/>
</dbReference>
<accession>A0A0S2SFJ8</accession>
<dbReference type="InterPro" id="IPR003018">
    <property type="entry name" value="GAF"/>
</dbReference>
<dbReference type="EMBL" id="CP013067">
    <property type="protein sequence ID" value="ALP40494.1"/>
    <property type="molecule type" value="Genomic_DNA"/>
</dbReference>
<dbReference type="GO" id="GO:0043565">
    <property type="term" value="F:sequence-specific DNA binding"/>
    <property type="evidence" value="ECO:0007669"/>
    <property type="project" value="InterPro"/>
</dbReference>
<dbReference type="SMART" id="SM00091">
    <property type="entry name" value="PAS"/>
    <property type="match status" value="1"/>
</dbReference>
<dbReference type="InterPro" id="IPR002078">
    <property type="entry name" value="Sigma_54_int"/>
</dbReference>
<dbReference type="PANTHER" id="PTHR32071:SF117">
    <property type="entry name" value="PTS-DEPENDENT DIHYDROXYACETONE KINASE OPERON REGULATORY PROTEIN-RELATED"/>
    <property type="match status" value="1"/>
</dbReference>
<dbReference type="Pfam" id="PF01590">
    <property type="entry name" value="GAF"/>
    <property type="match status" value="1"/>
</dbReference>
<dbReference type="CDD" id="cd00009">
    <property type="entry name" value="AAA"/>
    <property type="match status" value="1"/>
</dbReference>
<keyword evidence="1" id="KW-0547">Nucleotide-binding</keyword>
<dbReference type="PROSITE" id="PS50112">
    <property type="entry name" value="PAS"/>
    <property type="match status" value="1"/>
</dbReference>
<gene>
    <name evidence="8" type="ORF">WL1483_1075</name>
</gene>
<evidence type="ECO:0000259" key="7">
    <source>
        <dbReference type="PROSITE" id="PS50112"/>
    </source>
</evidence>
<dbReference type="Pfam" id="PF02954">
    <property type="entry name" value="HTH_8"/>
    <property type="match status" value="1"/>
</dbReference>
<dbReference type="InterPro" id="IPR035965">
    <property type="entry name" value="PAS-like_dom_sf"/>
</dbReference>